<name>C7N5E9_SLAHD</name>
<dbReference type="PANTHER" id="PTHR33692:SF1">
    <property type="entry name" value="RIBOSOME MATURATION FACTOR RIMM"/>
    <property type="match status" value="1"/>
</dbReference>
<sequence>MQTWANVAVLASVQGLKGRFVAHPAHGLPFLLEPGMRVSFVPPNLDGPRHVKVRDVQHISGDDWLVSFKGVKDRTQAEALVGKFCLVDTDELPEDYEDTLYIDDVAGYAVVDENLGSIGTLTEVLDMPGQSLLSVDRDGREVLIPAVDEFILDIDDEAETILVSIPSGLLNLDSLEAVDEQGEDN</sequence>
<dbReference type="InterPro" id="IPR011961">
    <property type="entry name" value="RimM"/>
</dbReference>
<dbReference type="KEGG" id="shi:Shel_10990"/>
<feature type="domain" description="Ribosome maturation factor RimM PRC barrel" evidence="7">
    <location>
        <begin position="103"/>
        <end position="169"/>
    </location>
</feature>
<evidence type="ECO:0000256" key="1">
    <source>
        <dbReference type="ARBA" id="ARBA00022490"/>
    </source>
</evidence>
<dbReference type="RefSeq" id="WP_012798237.1">
    <property type="nucleotide sequence ID" value="NC_013165.1"/>
</dbReference>
<dbReference type="EMBL" id="CP001684">
    <property type="protein sequence ID" value="ACV22134.1"/>
    <property type="molecule type" value="Genomic_DNA"/>
</dbReference>
<comment type="subunit">
    <text evidence="5">Binds ribosomal protein uS19.</text>
</comment>
<dbReference type="NCBIfam" id="TIGR02273">
    <property type="entry name" value="16S_RimM"/>
    <property type="match status" value="1"/>
</dbReference>
<dbReference type="HOGENOM" id="CLU_077636_4_0_11"/>
<dbReference type="PANTHER" id="PTHR33692">
    <property type="entry name" value="RIBOSOME MATURATION FACTOR RIMM"/>
    <property type="match status" value="1"/>
</dbReference>
<evidence type="ECO:0000313" key="9">
    <source>
        <dbReference type="Proteomes" id="UP000002026"/>
    </source>
</evidence>
<evidence type="ECO:0000313" key="8">
    <source>
        <dbReference type="EMBL" id="ACV22134.1"/>
    </source>
</evidence>
<reference evidence="8 9" key="1">
    <citation type="journal article" date="2009" name="Stand. Genomic Sci.">
        <title>Complete genome sequence of Slackia heliotrinireducens type strain (RHS 1).</title>
        <authorList>
            <person name="Pukall R."/>
            <person name="Lapidus A."/>
            <person name="Nolan M."/>
            <person name="Copeland A."/>
            <person name="Glavina Del Rio T."/>
            <person name="Lucas S."/>
            <person name="Chen F."/>
            <person name="Tice H."/>
            <person name="Cheng J.F."/>
            <person name="Chertkov O."/>
            <person name="Bruce D."/>
            <person name="Goodwin L."/>
            <person name="Kuske C."/>
            <person name="Brettin T."/>
            <person name="Detter J.C."/>
            <person name="Han C."/>
            <person name="Pitluck S."/>
            <person name="Pati A."/>
            <person name="Mavrommatis K."/>
            <person name="Ivanova N."/>
            <person name="Ovchinnikova G."/>
            <person name="Chen A."/>
            <person name="Palaniappan K."/>
            <person name="Schneider S."/>
            <person name="Rohde M."/>
            <person name="Chain P."/>
            <person name="D'haeseleer P."/>
            <person name="Goker M."/>
            <person name="Bristow J."/>
            <person name="Eisen J.A."/>
            <person name="Markowitz V."/>
            <person name="Kyrpides N.C."/>
            <person name="Klenk H.P."/>
            <person name="Hugenholtz P."/>
        </authorList>
    </citation>
    <scope>NUCLEOTIDE SEQUENCE [LARGE SCALE GENOMIC DNA]</scope>
    <source>
        <strain evidence="9">ATCC 29202 / DSM 20476 / NCTC 11029 / RHS 1</strain>
    </source>
</reference>
<evidence type="ECO:0000256" key="4">
    <source>
        <dbReference type="ARBA" id="ARBA00023186"/>
    </source>
</evidence>
<evidence type="ECO:0000259" key="7">
    <source>
        <dbReference type="Pfam" id="PF24986"/>
    </source>
</evidence>
<evidence type="ECO:0000256" key="3">
    <source>
        <dbReference type="ARBA" id="ARBA00022552"/>
    </source>
</evidence>
<dbReference type="Pfam" id="PF01782">
    <property type="entry name" value="RimM"/>
    <property type="match status" value="1"/>
</dbReference>
<protein>
    <recommendedName>
        <fullName evidence="5">Ribosome maturation factor RimM</fullName>
    </recommendedName>
</protein>
<comment type="subcellular location">
    <subcellularLocation>
        <location evidence="5">Cytoplasm</location>
    </subcellularLocation>
</comment>
<keyword evidence="1 5" id="KW-0963">Cytoplasm</keyword>
<dbReference type="GO" id="GO:0006364">
    <property type="term" value="P:rRNA processing"/>
    <property type="evidence" value="ECO:0007669"/>
    <property type="project" value="UniProtKB-UniRule"/>
</dbReference>
<dbReference type="HAMAP" id="MF_00014">
    <property type="entry name" value="Ribosome_mat_RimM"/>
    <property type="match status" value="1"/>
</dbReference>
<keyword evidence="9" id="KW-1185">Reference proteome</keyword>
<evidence type="ECO:0000256" key="2">
    <source>
        <dbReference type="ARBA" id="ARBA00022517"/>
    </source>
</evidence>
<dbReference type="Proteomes" id="UP000002026">
    <property type="component" value="Chromosome"/>
</dbReference>
<dbReference type="SUPFAM" id="SSF50346">
    <property type="entry name" value="PRC-barrel domain"/>
    <property type="match status" value="1"/>
</dbReference>
<comment type="similarity">
    <text evidence="5">Belongs to the RimM family.</text>
</comment>
<dbReference type="GO" id="GO:0043022">
    <property type="term" value="F:ribosome binding"/>
    <property type="evidence" value="ECO:0007669"/>
    <property type="project" value="InterPro"/>
</dbReference>
<dbReference type="InterPro" id="IPR011033">
    <property type="entry name" value="PRC_barrel-like_sf"/>
</dbReference>
<keyword evidence="2 5" id="KW-0690">Ribosome biogenesis</keyword>
<dbReference type="Pfam" id="PF24986">
    <property type="entry name" value="PRC_RimM"/>
    <property type="match status" value="1"/>
</dbReference>
<dbReference type="Gene3D" id="2.40.30.60">
    <property type="entry name" value="RimM"/>
    <property type="match status" value="1"/>
</dbReference>
<evidence type="ECO:0000256" key="5">
    <source>
        <dbReference type="HAMAP-Rule" id="MF_00014"/>
    </source>
</evidence>
<comment type="domain">
    <text evidence="5">The PRC barrel domain binds ribosomal protein uS19.</text>
</comment>
<keyword evidence="4 5" id="KW-0143">Chaperone</keyword>
<feature type="domain" description="RimM N-terminal" evidence="6">
    <location>
        <begin position="7"/>
        <end position="90"/>
    </location>
</feature>
<comment type="function">
    <text evidence="5">An accessory protein needed during the final step in the assembly of 30S ribosomal subunit, possibly for assembly of the head region. Essential for efficient processing of 16S rRNA. May be needed both before and after RbfA during the maturation of 16S rRNA. It has affinity for free ribosomal 30S subunits but not for 70S ribosomes.</text>
</comment>
<dbReference type="GO" id="GO:0042274">
    <property type="term" value="P:ribosomal small subunit biogenesis"/>
    <property type="evidence" value="ECO:0007669"/>
    <property type="project" value="UniProtKB-UniRule"/>
</dbReference>
<organism evidence="8 9">
    <name type="scientific">Slackia heliotrinireducens (strain ATCC 29202 / DSM 20476 / NCTC 11029 / RHS 1)</name>
    <name type="common">Peptococcus heliotrinreducens</name>
    <dbReference type="NCBI Taxonomy" id="471855"/>
    <lineage>
        <taxon>Bacteria</taxon>
        <taxon>Bacillati</taxon>
        <taxon>Actinomycetota</taxon>
        <taxon>Coriobacteriia</taxon>
        <taxon>Eggerthellales</taxon>
        <taxon>Eggerthellaceae</taxon>
        <taxon>Slackia</taxon>
    </lineage>
</organism>
<dbReference type="InterPro" id="IPR002676">
    <property type="entry name" value="RimM_N"/>
</dbReference>
<dbReference type="InterPro" id="IPR056792">
    <property type="entry name" value="PRC_RimM"/>
</dbReference>
<keyword evidence="3 5" id="KW-0698">rRNA processing</keyword>
<dbReference type="Gene3D" id="2.30.30.240">
    <property type="entry name" value="PRC-barrel domain"/>
    <property type="match status" value="1"/>
</dbReference>
<dbReference type="GO" id="GO:0005737">
    <property type="term" value="C:cytoplasm"/>
    <property type="evidence" value="ECO:0007669"/>
    <property type="project" value="UniProtKB-SubCell"/>
</dbReference>
<dbReference type="STRING" id="471855.Shel_10990"/>
<dbReference type="SUPFAM" id="SSF50447">
    <property type="entry name" value="Translation proteins"/>
    <property type="match status" value="1"/>
</dbReference>
<dbReference type="AlphaFoldDB" id="C7N5E9"/>
<dbReference type="InterPro" id="IPR036976">
    <property type="entry name" value="RimM_N_sf"/>
</dbReference>
<accession>C7N5E9</accession>
<dbReference type="InterPro" id="IPR009000">
    <property type="entry name" value="Transl_B-barrel_sf"/>
</dbReference>
<gene>
    <name evidence="5" type="primary">rimM</name>
    <name evidence="8" type="ordered locus">Shel_10990</name>
</gene>
<evidence type="ECO:0000259" key="6">
    <source>
        <dbReference type="Pfam" id="PF01782"/>
    </source>
</evidence>
<dbReference type="GO" id="GO:0005840">
    <property type="term" value="C:ribosome"/>
    <property type="evidence" value="ECO:0007669"/>
    <property type="project" value="InterPro"/>
</dbReference>
<dbReference type="eggNOG" id="COG0806">
    <property type="taxonomic scope" value="Bacteria"/>
</dbReference>
<proteinExistence type="inferred from homology"/>